<dbReference type="EMBL" id="ML121529">
    <property type="protein sequence ID" value="RPB28178.1"/>
    <property type="molecule type" value="Genomic_DNA"/>
</dbReference>
<feature type="region of interest" description="Disordered" evidence="1">
    <location>
        <begin position="309"/>
        <end position="379"/>
    </location>
</feature>
<dbReference type="AlphaFoldDB" id="A0A3N4M2K7"/>
<feature type="compositionally biased region" description="Low complexity" evidence="1">
    <location>
        <begin position="337"/>
        <end position="346"/>
    </location>
</feature>
<evidence type="ECO:0000256" key="1">
    <source>
        <dbReference type="SAM" id="MobiDB-lite"/>
    </source>
</evidence>
<feature type="compositionally biased region" description="Acidic residues" evidence="1">
    <location>
        <begin position="571"/>
        <end position="586"/>
    </location>
</feature>
<name>A0A3N4M2K7_9PEZI</name>
<gene>
    <name evidence="3" type="ORF">L211DRAFT_363250</name>
</gene>
<sequence length="615" mass="66923">MRHEHLVDKTKSRELSLALSPIHSLISFLLPYKAVSRAGKSQLNERLLYHRFPSSNVTYTVPQHSQFFSDVSETHSCLRGDTIKVTTPKNDPSWRISKIGARLLENDTSIVDNAKATITPAVIRSYGIGNIERDVVSSGTPPIQVPVDFFVLNTAQKIGIGIGVPLAIICLALITCFCTKRHLLRSMRLRNRESNVGGEGAFSELDAGKADGWYPGGYNSAGRAKLPSSQHIGPPAGCSKADTWGPLSGKQPVHPSAGVSEDQHNLRASAGARIMADDLISYAHQKATRAKRRPADLQPLALSAAHHRPFTAGPQASPGLLSHSGMNSPQVRQGHQSTVSSKSSSTLGLTAFFSSGQGHERHGSASTRISHKSRKGSTATMMTSNYEIEMATLSSASEPQFPITPRDYDTGGIFTGRVYRNSGYSYFDSEREEIAPIKSPAYIRQSQPPTFTPPASSSPSLNTRSWHRHSRTNSSGINAANFINSIPSVYSSSKVRPGTLPLAANAKGKIVKKEDIRVIKYETTYFDGRNEEEGGDVDADSLHSNLPRISADKRHSRRDSAGYKRMSKEEVDGEEVWTDTDDEQDSDSIIAGGLGSRFGKKIQTRPLEEGTRACL</sequence>
<proteinExistence type="predicted"/>
<accession>A0A3N4M2K7</accession>
<keyword evidence="2" id="KW-0472">Membrane</keyword>
<keyword evidence="2" id="KW-1133">Transmembrane helix</keyword>
<feature type="transmembrane region" description="Helical" evidence="2">
    <location>
        <begin position="158"/>
        <end position="178"/>
    </location>
</feature>
<feature type="region of interest" description="Disordered" evidence="1">
    <location>
        <begin position="444"/>
        <end position="474"/>
    </location>
</feature>
<feature type="region of interest" description="Disordered" evidence="1">
    <location>
        <begin position="530"/>
        <end position="594"/>
    </location>
</feature>
<dbReference type="Proteomes" id="UP000267821">
    <property type="component" value="Unassembled WGS sequence"/>
</dbReference>
<feature type="compositionally biased region" description="Low complexity" evidence="1">
    <location>
        <begin position="445"/>
        <end position="460"/>
    </location>
</feature>
<evidence type="ECO:0000313" key="3">
    <source>
        <dbReference type="EMBL" id="RPB28178.1"/>
    </source>
</evidence>
<evidence type="ECO:0000313" key="4">
    <source>
        <dbReference type="Proteomes" id="UP000267821"/>
    </source>
</evidence>
<feature type="compositionally biased region" description="Polar residues" evidence="1">
    <location>
        <begin position="324"/>
        <end position="336"/>
    </location>
</feature>
<evidence type="ECO:0000256" key="2">
    <source>
        <dbReference type="SAM" id="Phobius"/>
    </source>
</evidence>
<dbReference type="InParanoid" id="A0A3N4M2K7"/>
<reference evidence="3 4" key="1">
    <citation type="journal article" date="2018" name="Nat. Ecol. Evol.">
        <title>Pezizomycetes genomes reveal the molecular basis of ectomycorrhizal truffle lifestyle.</title>
        <authorList>
            <person name="Murat C."/>
            <person name="Payen T."/>
            <person name="Noel B."/>
            <person name="Kuo A."/>
            <person name="Morin E."/>
            <person name="Chen J."/>
            <person name="Kohler A."/>
            <person name="Krizsan K."/>
            <person name="Balestrini R."/>
            <person name="Da Silva C."/>
            <person name="Montanini B."/>
            <person name="Hainaut M."/>
            <person name="Levati E."/>
            <person name="Barry K.W."/>
            <person name="Belfiori B."/>
            <person name="Cichocki N."/>
            <person name="Clum A."/>
            <person name="Dockter R.B."/>
            <person name="Fauchery L."/>
            <person name="Guy J."/>
            <person name="Iotti M."/>
            <person name="Le Tacon F."/>
            <person name="Lindquist E.A."/>
            <person name="Lipzen A."/>
            <person name="Malagnac F."/>
            <person name="Mello A."/>
            <person name="Molinier V."/>
            <person name="Miyauchi S."/>
            <person name="Poulain J."/>
            <person name="Riccioni C."/>
            <person name="Rubini A."/>
            <person name="Sitrit Y."/>
            <person name="Splivallo R."/>
            <person name="Traeger S."/>
            <person name="Wang M."/>
            <person name="Zifcakova L."/>
            <person name="Wipf D."/>
            <person name="Zambonelli A."/>
            <person name="Paolocci F."/>
            <person name="Nowrousian M."/>
            <person name="Ottonello S."/>
            <person name="Baldrian P."/>
            <person name="Spatafora J.W."/>
            <person name="Henrissat B."/>
            <person name="Nagy L.G."/>
            <person name="Aury J.M."/>
            <person name="Wincker P."/>
            <person name="Grigoriev I.V."/>
            <person name="Bonfante P."/>
            <person name="Martin F.M."/>
        </authorList>
    </citation>
    <scope>NUCLEOTIDE SEQUENCE [LARGE SCALE GENOMIC DNA]</scope>
    <source>
        <strain evidence="3 4">ATCC MYA-4762</strain>
    </source>
</reference>
<keyword evidence="4" id="KW-1185">Reference proteome</keyword>
<dbReference type="OrthoDB" id="5356301at2759"/>
<protein>
    <submittedName>
        <fullName evidence="3">Uncharacterized protein</fullName>
    </submittedName>
</protein>
<keyword evidence="2" id="KW-0812">Transmembrane</keyword>
<organism evidence="3 4">
    <name type="scientific">Terfezia boudieri ATCC MYA-4762</name>
    <dbReference type="NCBI Taxonomy" id="1051890"/>
    <lineage>
        <taxon>Eukaryota</taxon>
        <taxon>Fungi</taxon>
        <taxon>Dikarya</taxon>
        <taxon>Ascomycota</taxon>
        <taxon>Pezizomycotina</taxon>
        <taxon>Pezizomycetes</taxon>
        <taxon>Pezizales</taxon>
        <taxon>Pezizaceae</taxon>
        <taxon>Terfezia</taxon>
    </lineage>
</organism>
<feature type="compositionally biased region" description="Basic and acidic residues" evidence="1">
    <location>
        <begin position="550"/>
        <end position="570"/>
    </location>
</feature>